<dbReference type="PROSITE" id="PS50850">
    <property type="entry name" value="MFS"/>
    <property type="match status" value="1"/>
</dbReference>
<keyword evidence="8" id="KW-0813">Transport</keyword>
<dbReference type="InterPro" id="IPR005829">
    <property type="entry name" value="Sugar_transporter_CS"/>
</dbReference>
<dbReference type="PANTHER" id="PTHR48021:SF1">
    <property type="entry name" value="GH07001P-RELATED"/>
    <property type="match status" value="1"/>
</dbReference>
<evidence type="ECO:0000256" key="1">
    <source>
        <dbReference type="ARBA" id="ARBA00004651"/>
    </source>
</evidence>
<evidence type="ECO:0000256" key="6">
    <source>
        <dbReference type="ARBA" id="ARBA00023180"/>
    </source>
</evidence>
<feature type="transmembrane region" description="Helical" evidence="9">
    <location>
        <begin position="180"/>
        <end position="201"/>
    </location>
</feature>
<reference evidence="11 12" key="1">
    <citation type="journal article" date="2022" name="Nat. Ecol. Evol.">
        <title>A masculinizing supergene underlies an exaggerated male reproductive morph in a spider.</title>
        <authorList>
            <person name="Hendrickx F."/>
            <person name="De Corte Z."/>
            <person name="Sonet G."/>
            <person name="Van Belleghem S.M."/>
            <person name="Kostlbacher S."/>
            <person name="Vangestel C."/>
        </authorList>
    </citation>
    <scope>NUCLEOTIDE SEQUENCE [LARGE SCALE GENOMIC DNA]</scope>
    <source>
        <strain evidence="11">W744_W776</strain>
    </source>
</reference>
<dbReference type="GO" id="GO:0005886">
    <property type="term" value="C:plasma membrane"/>
    <property type="evidence" value="ECO:0007669"/>
    <property type="project" value="UniProtKB-SubCell"/>
</dbReference>
<dbReference type="GO" id="GO:0051119">
    <property type="term" value="F:sugar transmembrane transporter activity"/>
    <property type="evidence" value="ECO:0007669"/>
    <property type="project" value="InterPro"/>
</dbReference>
<dbReference type="InterPro" id="IPR036259">
    <property type="entry name" value="MFS_trans_sf"/>
</dbReference>
<proteinExistence type="inferred from homology"/>
<feature type="transmembrane region" description="Helical" evidence="9">
    <location>
        <begin position="144"/>
        <end position="168"/>
    </location>
</feature>
<keyword evidence="4 9" id="KW-1133">Transmembrane helix</keyword>
<evidence type="ECO:0000256" key="5">
    <source>
        <dbReference type="ARBA" id="ARBA00023136"/>
    </source>
</evidence>
<dbReference type="CDD" id="cd17358">
    <property type="entry name" value="MFS_GLUT6_8_Class3_like"/>
    <property type="match status" value="1"/>
</dbReference>
<comment type="caution">
    <text evidence="11">The sequence shown here is derived from an EMBL/GenBank/DDBJ whole genome shotgun (WGS) entry which is preliminary data.</text>
</comment>
<keyword evidence="3 9" id="KW-0812">Transmembrane</keyword>
<dbReference type="Proteomes" id="UP000827092">
    <property type="component" value="Unassembled WGS sequence"/>
</dbReference>
<feature type="transmembrane region" description="Helical" evidence="9">
    <location>
        <begin position="50"/>
        <end position="72"/>
    </location>
</feature>
<evidence type="ECO:0000313" key="11">
    <source>
        <dbReference type="EMBL" id="KAG8181509.1"/>
    </source>
</evidence>
<feature type="transmembrane region" description="Helical" evidence="9">
    <location>
        <begin position="92"/>
        <end position="115"/>
    </location>
</feature>
<keyword evidence="5 9" id="KW-0472">Membrane</keyword>
<feature type="transmembrane region" description="Helical" evidence="9">
    <location>
        <begin position="425"/>
        <end position="445"/>
    </location>
</feature>
<dbReference type="InterPro" id="IPR050549">
    <property type="entry name" value="MFS_Trehalose_Transporter"/>
</dbReference>
<dbReference type="InterPro" id="IPR005828">
    <property type="entry name" value="MFS_sugar_transport-like"/>
</dbReference>
<keyword evidence="12" id="KW-1185">Reference proteome</keyword>
<evidence type="ECO:0000256" key="8">
    <source>
        <dbReference type="RuleBase" id="RU003346"/>
    </source>
</evidence>
<evidence type="ECO:0000256" key="4">
    <source>
        <dbReference type="ARBA" id="ARBA00022989"/>
    </source>
</evidence>
<keyword evidence="6" id="KW-0325">Glycoprotein</keyword>
<dbReference type="Gene3D" id="1.20.1250.20">
    <property type="entry name" value="MFS general substrate transporter like domains"/>
    <property type="match status" value="1"/>
</dbReference>
<dbReference type="NCBIfam" id="TIGR00879">
    <property type="entry name" value="SP"/>
    <property type="match status" value="1"/>
</dbReference>
<feature type="transmembrane region" description="Helical" evidence="9">
    <location>
        <begin position="289"/>
        <end position="315"/>
    </location>
</feature>
<comment type="similarity">
    <text evidence="7">Belongs to the major facilitator superfamily. Sugar transporter (TC 2.A.1.1) family. Trehalose transporter subfamily.</text>
</comment>
<feature type="transmembrane region" description="Helical" evidence="9">
    <location>
        <begin position="387"/>
        <end position="413"/>
    </location>
</feature>
<dbReference type="InterPro" id="IPR003663">
    <property type="entry name" value="Sugar/inositol_transpt"/>
</dbReference>
<dbReference type="InterPro" id="IPR044775">
    <property type="entry name" value="MFS_ERD6/Tret1-like"/>
</dbReference>
<dbReference type="PROSITE" id="PS00216">
    <property type="entry name" value="SUGAR_TRANSPORT_1"/>
    <property type="match status" value="1"/>
</dbReference>
<dbReference type="Pfam" id="PF00083">
    <property type="entry name" value="Sugar_tr"/>
    <property type="match status" value="1"/>
</dbReference>
<dbReference type="AlphaFoldDB" id="A0AAV6UCP9"/>
<dbReference type="PANTHER" id="PTHR48021">
    <property type="match status" value="1"/>
</dbReference>
<feature type="domain" description="Major facilitator superfamily (MFS) profile" evidence="10">
    <location>
        <begin position="49"/>
        <end position="479"/>
    </location>
</feature>
<accession>A0AAV6UCP9</accession>
<dbReference type="PROSITE" id="PS00217">
    <property type="entry name" value="SUGAR_TRANSPORT_2"/>
    <property type="match status" value="1"/>
</dbReference>
<dbReference type="SUPFAM" id="SSF103473">
    <property type="entry name" value="MFS general substrate transporter"/>
    <property type="match status" value="1"/>
</dbReference>
<evidence type="ECO:0000259" key="10">
    <source>
        <dbReference type="PROSITE" id="PS50850"/>
    </source>
</evidence>
<dbReference type="PRINTS" id="PR00171">
    <property type="entry name" value="SUGRTRNSPORT"/>
</dbReference>
<protein>
    <recommendedName>
        <fullName evidence="10">Major facilitator superfamily (MFS) profile domain-containing protein</fullName>
    </recommendedName>
</protein>
<evidence type="ECO:0000256" key="7">
    <source>
        <dbReference type="ARBA" id="ARBA00024348"/>
    </source>
</evidence>
<keyword evidence="2" id="KW-1003">Cell membrane</keyword>
<feature type="transmembrane region" description="Helical" evidence="9">
    <location>
        <begin position="122"/>
        <end position="138"/>
    </location>
</feature>
<dbReference type="InterPro" id="IPR020846">
    <property type="entry name" value="MFS_dom"/>
</dbReference>
<feature type="transmembrane region" description="Helical" evidence="9">
    <location>
        <begin position="327"/>
        <end position="346"/>
    </location>
</feature>
<comment type="subcellular location">
    <subcellularLocation>
        <location evidence="1">Cell membrane</location>
        <topology evidence="1">Multi-pass membrane protein</topology>
    </subcellularLocation>
</comment>
<dbReference type="EMBL" id="JAFNEN010000511">
    <property type="protein sequence ID" value="KAG8181509.1"/>
    <property type="molecule type" value="Genomic_DNA"/>
</dbReference>
<evidence type="ECO:0000256" key="3">
    <source>
        <dbReference type="ARBA" id="ARBA00022692"/>
    </source>
</evidence>
<feature type="transmembrane region" description="Helical" evidence="9">
    <location>
        <begin position="457"/>
        <end position="475"/>
    </location>
</feature>
<gene>
    <name evidence="11" type="ORF">JTE90_018746</name>
</gene>
<name>A0AAV6UCP9_9ARAC</name>
<dbReference type="FunFam" id="1.20.1250.20:FF:000055">
    <property type="entry name" value="Facilitated trehalose transporter Tret1-2 homolog"/>
    <property type="match status" value="1"/>
</dbReference>
<evidence type="ECO:0000256" key="2">
    <source>
        <dbReference type="ARBA" id="ARBA00022475"/>
    </source>
</evidence>
<organism evidence="11 12">
    <name type="scientific">Oedothorax gibbosus</name>
    <dbReference type="NCBI Taxonomy" id="931172"/>
    <lineage>
        <taxon>Eukaryota</taxon>
        <taxon>Metazoa</taxon>
        <taxon>Ecdysozoa</taxon>
        <taxon>Arthropoda</taxon>
        <taxon>Chelicerata</taxon>
        <taxon>Arachnida</taxon>
        <taxon>Araneae</taxon>
        <taxon>Araneomorphae</taxon>
        <taxon>Entelegynae</taxon>
        <taxon>Araneoidea</taxon>
        <taxon>Linyphiidae</taxon>
        <taxon>Erigoninae</taxon>
        <taxon>Oedothorax</taxon>
    </lineage>
</organism>
<feature type="transmembrane region" description="Helical" evidence="9">
    <location>
        <begin position="353"/>
        <end position="375"/>
    </location>
</feature>
<sequence>MEYVTPEIPLDSSRLPQKNIKLAILVEDSIAARLDDSMMLADNPPKIRKMYLAAVSALLMAVVMGITTGYSAPATYDMTTRNSSSIKPSKNSVTWIGSVLALGAMCGGLFAGPVADRLGRKTILMLNTLPFMCGWLLICFTKHIAFVIVGRIICGVACGVVSVVVPMYCVEISTSEVRGLLGSSFQGFLVIGTLLCAIIGSYVTWEYLALTGATMTTFALICFCPMPESPRWLISQNDVAGAIKVMNYLQGNNFNAKEECEQIHDDIKSQPKGLLTLNECKHPSIYKPALICAALMFFQQFSGANAVLFYSSAIFGGSKSFLDPKKSTIVLAAVQVVATLLSNAVVDKAGRKLLLILSGALMSISLIALGIYYYISSANIAFQTNFSWIPLSSLVLFLIAFSIGYGSIPWLLAAELVPLRARSTIGGLATFANGLFAFTITKTFSELEEFAYNYGTFWIYSAISLVSCVFVFIMLPETKGKELKEISDYFSQEPKRYHEMSISVISK</sequence>
<evidence type="ECO:0000313" key="12">
    <source>
        <dbReference type="Proteomes" id="UP000827092"/>
    </source>
</evidence>
<evidence type="ECO:0000256" key="9">
    <source>
        <dbReference type="SAM" id="Phobius"/>
    </source>
</evidence>